<proteinExistence type="predicted"/>
<protein>
    <recommendedName>
        <fullName evidence="9">Sugar phosphate transporter domain-containing protein</fullName>
    </recommendedName>
</protein>
<dbReference type="OMA" id="CIRRFTA"/>
<sequence>MQYIHYLQKKYSLNSFNLLGHTAQALAASLLILGPFVDFWLTNNRVDTFDYNVVVMFLIALSCVIAVGTNLSQFMCIRRFTAVSFQVLGHKSILVVTMGFLLFEKEGMNFHVAAGMVIAVVGMIWYGHASSRPGGKEHQAYPDSNEKDTEQTFYHHS</sequence>
<name>A0A0E0KSI5_ORYPU</name>
<dbReference type="InterPro" id="IPR050186">
    <property type="entry name" value="TPT_transporter"/>
</dbReference>
<reference evidence="7" key="2">
    <citation type="submission" date="2018-05" db="EMBL/GenBank/DDBJ databases">
        <title>OpunRS2 (Oryza punctata Reference Sequence Version 2).</title>
        <authorList>
            <person name="Zhang J."/>
            <person name="Kudrna D."/>
            <person name="Lee S."/>
            <person name="Talag J."/>
            <person name="Welchert J."/>
            <person name="Wing R.A."/>
        </authorList>
    </citation>
    <scope>NUCLEOTIDE SEQUENCE [LARGE SCALE GENOMIC DNA]</scope>
</reference>
<feature type="transmembrane region" description="Helical" evidence="6">
    <location>
        <begin position="49"/>
        <end position="68"/>
    </location>
</feature>
<keyword evidence="4 6" id="KW-0472">Membrane</keyword>
<evidence type="ECO:0000256" key="3">
    <source>
        <dbReference type="ARBA" id="ARBA00022989"/>
    </source>
</evidence>
<feature type="transmembrane region" description="Helical" evidence="6">
    <location>
        <begin position="108"/>
        <end position="126"/>
    </location>
</feature>
<reference evidence="7" key="1">
    <citation type="submission" date="2015-04" db="UniProtKB">
        <authorList>
            <consortium name="EnsemblPlants"/>
        </authorList>
    </citation>
    <scope>IDENTIFICATION</scope>
</reference>
<evidence type="ECO:0000313" key="7">
    <source>
        <dbReference type="EnsemblPlants" id="OPUNC04G15690.1"/>
    </source>
</evidence>
<evidence type="ECO:0000256" key="2">
    <source>
        <dbReference type="ARBA" id="ARBA00022692"/>
    </source>
</evidence>
<keyword evidence="8" id="KW-1185">Reference proteome</keyword>
<evidence type="ECO:0000256" key="5">
    <source>
        <dbReference type="SAM" id="MobiDB-lite"/>
    </source>
</evidence>
<feature type="compositionally biased region" description="Basic and acidic residues" evidence="5">
    <location>
        <begin position="134"/>
        <end position="150"/>
    </location>
</feature>
<dbReference type="HOGENOM" id="CLU_1680757_0_0_1"/>
<dbReference type="PANTHER" id="PTHR11132">
    <property type="entry name" value="SOLUTE CARRIER FAMILY 35"/>
    <property type="match status" value="1"/>
</dbReference>
<evidence type="ECO:0000313" key="8">
    <source>
        <dbReference type="Proteomes" id="UP000026962"/>
    </source>
</evidence>
<dbReference type="EnsemblPlants" id="OPUNC04G15690.1">
    <property type="protein sequence ID" value="OPUNC04G15690.1"/>
    <property type="gene ID" value="OPUNC04G15690"/>
</dbReference>
<evidence type="ECO:0000256" key="6">
    <source>
        <dbReference type="SAM" id="Phobius"/>
    </source>
</evidence>
<evidence type="ECO:0000256" key="4">
    <source>
        <dbReference type="ARBA" id="ARBA00023136"/>
    </source>
</evidence>
<dbReference type="GO" id="GO:0016020">
    <property type="term" value="C:membrane"/>
    <property type="evidence" value="ECO:0007669"/>
    <property type="project" value="UniProtKB-SubCell"/>
</dbReference>
<accession>A0A0E0KSI5</accession>
<feature type="region of interest" description="Disordered" evidence="5">
    <location>
        <begin position="134"/>
        <end position="157"/>
    </location>
</feature>
<evidence type="ECO:0000256" key="1">
    <source>
        <dbReference type="ARBA" id="ARBA00004141"/>
    </source>
</evidence>
<evidence type="ECO:0008006" key="9">
    <source>
        <dbReference type="Google" id="ProtNLM"/>
    </source>
</evidence>
<keyword evidence="2 6" id="KW-0812">Transmembrane</keyword>
<feature type="transmembrane region" description="Helical" evidence="6">
    <location>
        <begin position="80"/>
        <end position="102"/>
    </location>
</feature>
<dbReference type="AlphaFoldDB" id="A0A0E0KSI5"/>
<keyword evidence="3 6" id="KW-1133">Transmembrane helix</keyword>
<dbReference type="Gramene" id="OPUNC04G15690.1">
    <property type="protein sequence ID" value="OPUNC04G15690.1"/>
    <property type="gene ID" value="OPUNC04G15690"/>
</dbReference>
<feature type="transmembrane region" description="Helical" evidence="6">
    <location>
        <begin position="16"/>
        <end position="37"/>
    </location>
</feature>
<dbReference type="eggNOG" id="KOG1441">
    <property type="taxonomic scope" value="Eukaryota"/>
</dbReference>
<dbReference type="Proteomes" id="UP000026962">
    <property type="component" value="Chromosome 4"/>
</dbReference>
<organism evidence="7">
    <name type="scientific">Oryza punctata</name>
    <name type="common">Red rice</name>
    <dbReference type="NCBI Taxonomy" id="4537"/>
    <lineage>
        <taxon>Eukaryota</taxon>
        <taxon>Viridiplantae</taxon>
        <taxon>Streptophyta</taxon>
        <taxon>Embryophyta</taxon>
        <taxon>Tracheophyta</taxon>
        <taxon>Spermatophyta</taxon>
        <taxon>Magnoliopsida</taxon>
        <taxon>Liliopsida</taxon>
        <taxon>Poales</taxon>
        <taxon>Poaceae</taxon>
        <taxon>BOP clade</taxon>
        <taxon>Oryzoideae</taxon>
        <taxon>Oryzeae</taxon>
        <taxon>Oryzinae</taxon>
        <taxon>Oryza</taxon>
    </lineage>
</organism>
<comment type="subcellular location">
    <subcellularLocation>
        <location evidence="1">Membrane</location>
        <topology evidence="1">Multi-pass membrane protein</topology>
    </subcellularLocation>
</comment>